<feature type="domain" description="FBD" evidence="1">
    <location>
        <begin position="336"/>
        <end position="409"/>
    </location>
</feature>
<name>A0AAD5CKL3_AMBAR</name>
<comment type="caution">
    <text evidence="2">The sequence shown here is derived from an EMBL/GenBank/DDBJ whole genome shotgun (WGS) entry which is preliminary data.</text>
</comment>
<dbReference type="InterPro" id="IPR036047">
    <property type="entry name" value="F-box-like_dom_sf"/>
</dbReference>
<dbReference type="Pfam" id="PF08387">
    <property type="entry name" value="FBD"/>
    <property type="match status" value="1"/>
</dbReference>
<dbReference type="Gene3D" id="3.80.10.10">
    <property type="entry name" value="Ribonuclease Inhibitor"/>
    <property type="match status" value="1"/>
</dbReference>
<dbReference type="EMBL" id="JAMZMK010008038">
    <property type="protein sequence ID" value="KAI7742251.1"/>
    <property type="molecule type" value="Genomic_DNA"/>
</dbReference>
<dbReference type="PANTHER" id="PTHR31900:SF31">
    <property type="entry name" value="F-BOX_LRR-REPEAT PROTEIN 13-LIKE"/>
    <property type="match status" value="1"/>
</dbReference>
<accession>A0AAD5CKL3</accession>
<evidence type="ECO:0000313" key="3">
    <source>
        <dbReference type="Proteomes" id="UP001206925"/>
    </source>
</evidence>
<protein>
    <recommendedName>
        <fullName evidence="1">FBD domain-containing protein</fullName>
    </recommendedName>
</protein>
<dbReference type="InterPro" id="IPR053781">
    <property type="entry name" value="F-box_AtFBL13-like"/>
</dbReference>
<dbReference type="InterPro" id="IPR055411">
    <property type="entry name" value="LRR_FXL15/At3g58940/PEG3-like"/>
</dbReference>
<dbReference type="InterPro" id="IPR050232">
    <property type="entry name" value="FBL13/AtMIF1-like"/>
</dbReference>
<dbReference type="InterPro" id="IPR032675">
    <property type="entry name" value="LRR_dom_sf"/>
</dbReference>
<dbReference type="Pfam" id="PF24758">
    <property type="entry name" value="LRR_At5g56370"/>
    <property type="match status" value="1"/>
</dbReference>
<dbReference type="SUPFAM" id="SSF52047">
    <property type="entry name" value="RNI-like"/>
    <property type="match status" value="1"/>
</dbReference>
<evidence type="ECO:0000313" key="2">
    <source>
        <dbReference type="EMBL" id="KAI7742251.1"/>
    </source>
</evidence>
<dbReference type="InterPro" id="IPR006566">
    <property type="entry name" value="FBD"/>
</dbReference>
<proteinExistence type="predicted"/>
<gene>
    <name evidence="2" type="ORF">M8C21_033984</name>
</gene>
<reference evidence="2" key="1">
    <citation type="submission" date="2022-06" db="EMBL/GenBank/DDBJ databases">
        <title>Uncovering the hologenomic basis of an extraordinary plant invasion.</title>
        <authorList>
            <person name="Bieker V.C."/>
            <person name="Martin M.D."/>
            <person name="Gilbert T."/>
            <person name="Hodgins K."/>
            <person name="Battlay P."/>
            <person name="Petersen B."/>
            <person name="Wilson J."/>
        </authorList>
    </citation>
    <scope>NUCLEOTIDE SEQUENCE</scope>
    <source>
        <strain evidence="2">AA19_3_7</strain>
        <tissue evidence="2">Leaf</tissue>
    </source>
</reference>
<dbReference type="PANTHER" id="PTHR31900">
    <property type="entry name" value="F-BOX/RNI SUPERFAMILY PROTEIN-RELATED"/>
    <property type="match status" value="1"/>
</dbReference>
<evidence type="ECO:0000259" key="1">
    <source>
        <dbReference type="SMART" id="SM00579"/>
    </source>
</evidence>
<dbReference type="CDD" id="cd22160">
    <property type="entry name" value="F-box_AtFBL13-like"/>
    <property type="match status" value="1"/>
</dbReference>
<keyword evidence="3" id="KW-1185">Reference proteome</keyword>
<dbReference type="Proteomes" id="UP001206925">
    <property type="component" value="Unassembled WGS sequence"/>
</dbReference>
<dbReference type="SMART" id="SM00579">
    <property type="entry name" value="FBD"/>
    <property type="match status" value="1"/>
</dbReference>
<dbReference type="InterPro" id="IPR001810">
    <property type="entry name" value="F-box_dom"/>
</dbReference>
<dbReference type="SUPFAM" id="SSF81383">
    <property type="entry name" value="F-box domain"/>
    <property type="match status" value="1"/>
</dbReference>
<dbReference type="AlphaFoldDB" id="A0AAD5CKL3"/>
<organism evidence="2 3">
    <name type="scientific">Ambrosia artemisiifolia</name>
    <name type="common">Common ragweed</name>
    <dbReference type="NCBI Taxonomy" id="4212"/>
    <lineage>
        <taxon>Eukaryota</taxon>
        <taxon>Viridiplantae</taxon>
        <taxon>Streptophyta</taxon>
        <taxon>Embryophyta</taxon>
        <taxon>Tracheophyta</taxon>
        <taxon>Spermatophyta</taxon>
        <taxon>Magnoliopsida</taxon>
        <taxon>eudicotyledons</taxon>
        <taxon>Gunneridae</taxon>
        <taxon>Pentapetalae</taxon>
        <taxon>asterids</taxon>
        <taxon>campanulids</taxon>
        <taxon>Asterales</taxon>
        <taxon>Asteraceae</taxon>
        <taxon>Asteroideae</taxon>
        <taxon>Heliantheae alliance</taxon>
        <taxon>Heliantheae</taxon>
        <taxon>Ambrosia</taxon>
    </lineage>
</organism>
<dbReference type="Pfam" id="PF00646">
    <property type="entry name" value="F-box"/>
    <property type="match status" value="1"/>
</dbReference>
<sequence>MNCMINNADRLSSLPEEVHSHILSLMPTKFAVRTSILSKIWRYKWTLVTNFDFDDSHPFHDLHCFTEFVDRVLELQKSPQVNLFRMCFSEMWVKNSNVSKWIDAAVKLNVSELDVKAILFELPLCLFTCRTLTKLRIDLDTQYLDDWECPSPVNLPFLKTLDIVVFRNPFLNAFKLIPGCPMLESLSLHVQFSSNEDDYIFNIPNLKRLKLTFLKAEFVNNRILLHVPNLEYLLLGGGSILVMEDMPSLVEASVLVGDTKVDMWVEFLKRITGVKSLTTSLSHLYAPFASPLPVFPNLDHLQLKSFCHSFLESTPKLKHLCIESCTHWVEPKLVPECMLSNLTTIKFLHCDGEECDIQLLEYMLRNAKVLKTVSITWGYMCREAGKQMQLATQLLKIPRASRHCEIHLLGSCSSLTVFAK</sequence>